<evidence type="ECO:0000256" key="4">
    <source>
        <dbReference type="PROSITE-ProRule" id="PRU00335"/>
    </source>
</evidence>
<evidence type="ECO:0000256" key="1">
    <source>
        <dbReference type="ARBA" id="ARBA00023015"/>
    </source>
</evidence>
<dbReference type="PROSITE" id="PS50977">
    <property type="entry name" value="HTH_TETR_2"/>
    <property type="match status" value="1"/>
</dbReference>
<dbReference type="PRINTS" id="PR00455">
    <property type="entry name" value="HTHTETR"/>
</dbReference>
<organism evidence="6 7">
    <name type="scientific">Streptomyces albiaxialis</name>
    <dbReference type="NCBI Taxonomy" id="329523"/>
    <lineage>
        <taxon>Bacteria</taxon>
        <taxon>Bacillati</taxon>
        <taxon>Actinomycetota</taxon>
        <taxon>Actinomycetes</taxon>
        <taxon>Kitasatosporales</taxon>
        <taxon>Streptomycetaceae</taxon>
        <taxon>Streptomyces</taxon>
    </lineage>
</organism>
<dbReference type="EMBL" id="BAAAPE010000012">
    <property type="protein sequence ID" value="GAA2084830.1"/>
    <property type="molecule type" value="Genomic_DNA"/>
</dbReference>
<dbReference type="InterPro" id="IPR001647">
    <property type="entry name" value="HTH_TetR"/>
</dbReference>
<dbReference type="RefSeq" id="WP_344531176.1">
    <property type="nucleotide sequence ID" value="NZ_BAAAPE010000012.1"/>
</dbReference>
<keyword evidence="2 4" id="KW-0238">DNA-binding</keyword>
<feature type="domain" description="HTH tetR-type" evidence="5">
    <location>
        <begin position="14"/>
        <end position="74"/>
    </location>
</feature>
<dbReference type="PANTHER" id="PTHR30055:SF234">
    <property type="entry name" value="HTH-TYPE TRANSCRIPTIONAL REGULATOR BETI"/>
    <property type="match status" value="1"/>
</dbReference>
<feature type="DNA-binding region" description="H-T-H motif" evidence="4">
    <location>
        <begin position="37"/>
        <end position="56"/>
    </location>
</feature>
<dbReference type="InterPro" id="IPR050109">
    <property type="entry name" value="HTH-type_TetR-like_transc_reg"/>
</dbReference>
<keyword evidence="1" id="KW-0805">Transcription regulation</keyword>
<accession>A0ABP5HTX2</accession>
<dbReference type="Gene3D" id="1.10.357.10">
    <property type="entry name" value="Tetracycline Repressor, domain 2"/>
    <property type="match status" value="1"/>
</dbReference>
<evidence type="ECO:0000313" key="7">
    <source>
        <dbReference type="Proteomes" id="UP001500016"/>
    </source>
</evidence>
<sequence>MAVEEESRRERKKRQTRRHVSDVATRLFMERGFDKVTVAEVAREADVAVNTVYNYFPAKEDLCFPAHETSVARLAGIVRDRAPGHSAADAVFARLREETARRDPALGLTPGFGNWLAMVRAAPTLTARLERLADEMTDALAVRLAEETHAAPDDPYPRLVASLLGWAHAHTLREISARTAAGDGPETVAARTEALLDALEGALSENVRAYARRGAPVPGSENPNP</sequence>
<gene>
    <name evidence="6" type="ORF">GCM10009801_46220</name>
</gene>
<evidence type="ECO:0000313" key="6">
    <source>
        <dbReference type="EMBL" id="GAA2084830.1"/>
    </source>
</evidence>
<evidence type="ECO:0000256" key="3">
    <source>
        <dbReference type="ARBA" id="ARBA00023163"/>
    </source>
</evidence>
<dbReference type="SUPFAM" id="SSF46689">
    <property type="entry name" value="Homeodomain-like"/>
    <property type="match status" value="1"/>
</dbReference>
<dbReference type="Gene3D" id="1.10.10.60">
    <property type="entry name" value="Homeodomain-like"/>
    <property type="match status" value="1"/>
</dbReference>
<evidence type="ECO:0000256" key="2">
    <source>
        <dbReference type="ARBA" id="ARBA00023125"/>
    </source>
</evidence>
<evidence type="ECO:0000259" key="5">
    <source>
        <dbReference type="PROSITE" id="PS50977"/>
    </source>
</evidence>
<comment type="caution">
    <text evidence="6">The sequence shown here is derived from an EMBL/GenBank/DDBJ whole genome shotgun (WGS) entry which is preliminary data.</text>
</comment>
<protein>
    <submittedName>
        <fullName evidence="6">TetR/AcrR family transcriptional regulator</fullName>
    </submittedName>
</protein>
<dbReference type="Proteomes" id="UP001500016">
    <property type="component" value="Unassembled WGS sequence"/>
</dbReference>
<dbReference type="PANTHER" id="PTHR30055">
    <property type="entry name" value="HTH-TYPE TRANSCRIPTIONAL REGULATOR RUTR"/>
    <property type="match status" value="1"/>
</dbReference>
<name>A0ABP5HTX2_9ACTN</name>
<dbReference type="InterPro" id="IPR009057">
    <property type="entry name" value="Homeodomain-like_sf"/>
</dbReference>
<keyword evidence="3" id="KW-0804">Transcription</keyword>
<proteinExistence type="predicted"/>
<keyword evidence="7" id="KW-1185">Reference proteome</keyword>
<reference evidence="7" key="1">
    <citation type="journal article" date="2019" name="Int. J. Syst. Evol. Microbiol.">
        <title>The Global Catalogue of Microorganisms (GCM) 10K type strain sequencing project: providing services to taxonomists for standard genome sequencing and annotation.</title>
        <authorList>
            <consortium name="The Broad Institute Genomics Platform"/>
            <consortium name="The Broad Institute Genome Sequencing Center for Infectious Disease"/>
            <person name="Wu L."/>
            <person name="Ma J."/>
        </authorList>
    </citation>
    <scope>NUCLEOTIDE SEQUENCE [LARGE SCALE GENOMIC DNA]</scope>
    <source>
        <strain evidence="7">JCM 15478</strain>
    </source>
</reference>
<dbReference type="Pfam" id="PF00440">
    <property type="entry name" value="TetR_N"/>
    <property type="match status" value="1"/>
</dbReference>